<protein>
    <submittedName>
        <fullName evidence="2">MerR family transcriptional regulator</fullName>
    </submittedName>
</protein>
<dbReference type="AlphaFoldDB" id="U7D430"/>
<evidence type="ECO:0000313" key="3">
    <source>
        <dbReference type="Proteomes" id="UP000017148"/>
    </source>
</evidence>
<organism evidence="2 3">
    <name type="scientific">Chitinivibrio alkaliphilus ACht1</name>
    <dbReference type="NCBI Taxonomy" id="1313304"/>
    <lineage>
        <taxon>Bacteria</taxon>
        <taxon>Pseudomonadati</taxon>
        <taxon>Fibrobacterota</taxon>
        <taxon>Chitinivibrionia</taxon>
        <taxon>Chitinivibrionales</taxon>
        <taxon>Chitinivibrionaceae</taxon>
        <taxon>Chitinivibrio</taxon>
    </lineage>
</organism>
<dbReference type="RefSeq" id="WP_022637316.1">
    <property type="nucleotide sequence ID" value="NZ_ASJR01000016.1"/>
</dbReference>
<proteinExistence type="predicted"/>
<evidence type="ECO:0000313" key="2">
    <source>
        <dbReference type="EMBL" id="ERP31269.1"/>
    </source>
</evidence>
<dbReference type="CDD" id="cd04765">
    <property type="entry name" value="HTH_MlrA-like_sg2"/>
    <property type="match status" value="1"/>
</dbReference>
<dbReference type="EMBL" id="ASJR01000016">
    <property type="protein sequence ID" value="ERP31269.1"/>
    <property type="molecule type" value="Genomic_DNA"/>
</dbReference>
<reference evidence="2 3" key="1">
    <citation type="journal article" date="2013" name="Environ. Microbiol.">
        <title>Genome analysis of Chitinivibrio alkaliphilus gen. nov., sp. nov., a novel extremely haloalkaliphilic anaerobic chitinolytic bacterium from the candidate phylum Termite Group 3.</title>
        <authorList>
            <person name="Sorokin D.Y."/>
            <person name="Gumerov V.M."/>
            <person name="Rakitin A.L."/>
            <person name="Beletsky A.V."/>
            <person name="Damste J.S."/>
            <person name="Muyzer G."/>
            <person name="Mardanov A.V."/>
            <person name="Ravin N.V."/>
        </authorList>
    </citation>
    <scope>NUCLEOTIDE SEQUENCE [LARGE SCALE GENOMIC DNA]</scope>
    <source>
        <strain evidence="2 3">ACht1</strain>
    </source>
</reference>
<accession>U7D430</accession>
<gene>
    <name evidence="2" type="ORF">CALK_1888</name>
</gene>
<feature type="domain" description="HTH merR-type" evidence="1">
    <location>
        <begin position="6"/>
        <end position="74"/>
    </location>
</feature>
<evidence type="ECO:0000259" key="1">
    <source>
        <dbReference type="Pfam" id="PF13411"/>
    </source>
</evidence>
<dbReference type="Proteomes" id="UP000017148">
    <property type="component" value="Unassembled WGS sequence"/>
</dbReference>
<dbReference type="Pfam" id="PF13411">
    <property type="entry name" value="MerR_1"/>
    <property type="match status" value="1"/>
</dbReference>
<dbReference type="STRING" id="1313304.CALK_1888"/>
<sequence>MKKKYYSIGETANHFGVEQYVLRFWEKEFSCLCPKKSAGGSRRYQQRDFDIIEKILYLLYEELYTIEGAKRKLTRLLSIPLDDYKKTEKMLCDPVFVQELQHLLNML</sequence>
<dbReference type="GO" id="GO:0006355">
    <property type="term" value="P:regulation of DNA-templated transcription"/>
    <property type="evidence" value="ECO:0007669"/>
    <property type="project" value="InterPro"/>
</dbReference>
<keyword evidence="3" id="KW-1185">Reference proteome</keyword>
<dbReference type="eggNOG" id="COG0789">
    <property type="taxonomic scope" value="Bacteria"/>
</dbReference>
<comment type="caution">
    <text evidence="2">The sequence shown here is derived from an EMBL/GenBank/DDBJ whole genome shotgun (WGS) entry which is preliminary data.</text>
</comment>
<dbReference type="Gene3D" id="1.10.1660.10">
    <property type="match status" value="1"/>
</dbReference>
<dbReference type="InterPro" id="IPR000551">
    <property type="entry name" value="MerR-type_HTH_dom"/>
</dbReference>
<dbReference type="InterPro" id="IPR009061">
    <property type="entry name" value="DNA-bd_dom_put_sf"/>
</dbReference>
<dbReference type="GO" id="GO:0003677">
    <property type="term" value="F:DNA binding"/>
    <property type="evidence" value="ECO:0007669"/>
    <property type="project" value="InterPro"/>
</dbReference>
<dbReference type="SUPFAM" id="SSF46955">
    <property type="entry name" value="Putative DNA-binding domain"/>
    <property type="match status" value="1"/>
</dbReference>
<name>U7D430_9BACT</name>
<dbReference type="PATRIC" id="fig|1313304.3.peg.1798"/>
<dbReference type="OrthoDB" id="9810140at2"/>